<evidence type="ECO:0000256" key="4">
    <source>
        <dbReference type="ARBA" id="ARBA00023136"/>
    </source>
</evidence>
<dbReference type="PANTHER" id="PTHR37422:SF17">
    <property type="entry name" value="O-ANTIGEN LIGASE"/>
    <property type="match status" value="1"/>
</dbReference>
<reference evidence="7 8" key="1">
    <citation type="submission" date="2019-09" db="EMBL/GenBank/DDBJ databases">
        <title>Draft genome sequencing and comparative genomics of hatchery-associated Vibrios.</title>
        <authorList>
            <person name="Kehlet-Delgado H."/>
            <person name="Mueller R.S."/>
        </authorList>
    </citation>
    <scope>NUCLEOTIDE SEQUENCE [LARGE SCALE GENOMIC DNA]</scope>
    <source>
        <strain evidence="7 8">99-46-Y</strain>
    </source>
</reference>
<feature type="domain" description="O-antigen ligase-related" evidence="6">
    <location>
        <begin position="179"/>
        <end position="326"/>
    </location>
</feature>
<feature type="transmembrane region" description="Helical" evidence="5">
    <location>
        <begin position="33"/>
        <end position="49"/>
    </location>
</feature>
<gene>
    <name evidence="7" type="ORF">F0225_03060</name>
</gene>
<evidence type="ECO:0000256" key="2">
    <source>
        <dbReference type="ARBA" id="ARBA00022692"/>
    </source>
</evidence>
<feature type="transmembrane region" description="Helical" evidence="5">
    <location>
        <begin position="149"/>
        <end position="167"/>
    </location>
</feature>
<feature type="transmembrane region" description="Helical" evidence="5">
    <location>
        <begin position="219"/>
        <end position="236"/>
    </location>
</feature>
<accession>A0A7Y3ZWF6</accession>
<evidence type="ECO:0000256" key="1">
    <source>
        <dbReference type="ARBA" id="ARBA00004141"/>
    </source>
</evidence>
<comment type="caution">
    <text evidence="7">The sequence shown here is derived from an EMBL/GenBank/DDBJ whole genome shotgun (WGS) entry which is preliminary data.</text>
</comment>
<dbReference type="Pfam" id="PF04932">
    <property type="entry name" value="Wzy_C"/>
    <property type="match status" value="1"/>
</dbReference>
<keyword evidence="3 5" id="KW-1133">Transmembrane helix</keyword>
<feature type="transmembrane region" description="Helical" evidence="5">
    <location>
        <begin position="196"/>
        <end position="212"/>
    </location>
</feature>
<organism evidence="7 8">
    <name type="scientific">Vibrio pectenicida</name>
    <dbReference type="NCBI Taxonomy" id="62763"/>
    <lineage>
        <taxon>Bacteria</taxon>
        <taxon>Pseudomonadati</taxon>
        <taxon>Pseudomonadota</taxon>
        <taxon>Gammaproteobacteria</taxon>
        <taxon>Vibrionales</taxon>
        <taxon>Vibrionaceae</taxon>
        <taxon>Vibrio</taxon>
    </lineage>
</organism>
<feature type="transmembrane region" description="Helical" evidence="5">
    <location>
        <begin position="7"/>
        <end position="27"/>
    </location>
</feature>
<protein>
    <submittedName>
        <fullName evidence="7">O-antigen ligase family protein</fullName>
    </submittedName>
</protein>
<feature type="transmembrane region" description="Helical" evidence="5">
    <location>
        <begin position="88"/>
        <end position="105"/>
    </location>
</feature>
<evidence type="ECO:0000256" key="3">
    <source>
        <dbReference type="ARBA" id="ARBA00022989"/>
    </source>
</evidence>
<dbReference type="GO" id="GO:0016874">
    <property type="term" value="F:ligase activity"/>
    <property type="evidence" value="ECO:0007669"/>
    <property type="project" value="UniProtKB-KW"/>
</dbReference>
<dbReference type="InterPro" id="IPR051533">
    <property type="entry name" value="WaaL-like"/>
</dbReference>
<feature type="transmembrane region" description="Helical" evidence="5">
    <location>
        <begin position="344"/>
        <end position="362"/>
    </location>
</feature>
<feature type="transmembrane region" description="Helical" evidence="5">
    <location>
        <begin position="174"/>
        <end position="190"/>
    </location>
</feature>
<dbReference type="GO" id="GO:0016020">
    <property type="term" value="C:membrane"/>
    <property type="evidence" value="ECO:0007669"/>
    <property type="project" value="UniProtKB-SubCell"/>
</dbReference>
<feature type="transmembrane region" description="Helical" evidence="5">
    <location>
        <begin position="61"/>
        <end position="82"/>
    </location>
</feature>
<feature type="transmembrane region" description="Helical" evidence="5">
    <location>
        <begin position="317"/>
        <end position="335"/>
    </location>
</feature>
<evidence type="ECO:0000313" key="8">
    <source>
        <dbReference type="Proteomes" id="UP000565719"/>
    </source>
</evidence>
<dbReference type="RefSeq" id="WP_216602111.1">
    <property type="nucleotide sequence ID" value="NZ_VTXC01000006.1"/>
</dbReference>
<sequence length="383" mass="43309">MRKISLLLERLFIFSPIFVVFCSIFNFSDTKSLVSRLSVFVIIYCIFRYKDYLKSSINKKTIVFFISSSLILFIYLSIMHLWRGDNFGFPRTLITCLLYIAVVPWDKFSKKWIFNTIVIASYICGLNAMYEHFVLGVGRVGIATNPIPYAFYCAFLSLSALYLVSVYQGKLNKLLILVGSFLSLGALILTEARGVWLAYPIAMLYVLVLLFEKTPKRKLVLFIMPSAILLFFTFNAELESRINSTAVEIHKILEGDHQTSIGARIDLWGCAINLWLDSPLLGVGDEQLESAVKLMPNPFASDQPHIHNQYLDTLSRYGSVGLVLLIVWVISGIVGEDNRDSRRLIVICSGLILISGLSDVPFHHTHTVYLFGFLVGSLKLIED</sequence>
<keyword evidence="2 5" id="KW-0812">Transmembrane</keyword>
<dbReference type="AlphaFoldDB" id="A0A7Y3ZWF6"/>
<proteinExistence type="predicted"/>
<dbReference type="PANTHER" id="PTHR37422">
    <property type="entry name" value="TEICHURONIC ACID BIOSYNTHESIS PROTEIN TUAE"/>
    <property type="match status" value="1"/>
</dbReference>
<dbReference type="Proteomes" id="UP000565719">
    <property type="component" value="Unassembled WGS sequence"/>
</dbReference>
<comment type="subcellular location">
    <subcellularLocation>
        <location evidence="1">Membrane</location>
        <topology evidence="1">Multi-pass membrane protein</topology>
    </subcellularLocation>
</comment>
<keyword evidence="7" id="KW-0436">Ligase</keyword>
<dbReference type="EMBL" id="VTXC01000006">
    <property type="protein sequence ID" value="NOH70320.1"/>
    <property type="molecule type" value="Genomic_DNA"/>
</dbReference>
<feature type="transmembrane region" description="Helical" evidence="5">
    <location>
        <begin position="112"/>
        <end position="129"/>
    </location>
</feature>
<dbReference type="InterPro" id="IPR007016">
    <property type="entry name" value="O-antigen_ligase-rel_domated"/>
</dbReference>
<evidence type="ECO:0000256" key="5">
    <source>
        <dbReference type="SAM" id="Phobius"/>
    </source>
</evidence>
<evidence type="ECO:0000313" key="7">
    <source>
        <dbReference type="EMBL" id="NOH70320.1"/>
    </source>
</evidence>
<name>A0A7Y3ZWF6_9VIBR</name>
<evidence type="ECO:0000259" key="6">
    <source>
        <dbReference type="Pfam" id="PF04932"/>
    </source>
</evidence>
<keyword evidence="4 5" id="KW-0472">Membrane</keyword>